<evidence type="ECO:0000256" key="2">
    <source>
        <dbReference type="ARBA" id="ARBA00022801"/>
    </source>
</evidence>
<dbReference type="EMBL" id="QJKK01000001">
    <property type="protein sequence ID" value="RAL26877.1"/>
    <property type="molecule type" value="Genomic_DNA"/>
</dbReference>
<gene>
    <name evidence="11" type="ORF">DL897_02185</name>
</gene>
<name>A0A364K9A5_9BACL</name>
<dbReference type="GO" id="GO:0003677">
    <property type="term" value="F:DNA binding"/>
    <property type="evidence" value="ECO:0007669"/>
    <property type="project" value="InterPro"/>
</dbReference>
<dbReference type="GO" id="GO:0005524">
    <property type="term" value="F:ATP binding"/>
    <property type="evidence" value="ECO:0007669"/>
    <property type="project" value="UniProtKB-UniRule"/>
</dbReference>
<evidence type="ECO:0000256" key="5">
    <source>
        <dbReference type="ARBA" id="ARBA00023235"/>
    </source>
</evidence>
<proteinExistence type="predicted"/>
<dbReference type="AlphaFoldDB" id="A0A364K9A5"/>
<reference evidence="11 12" key="1">
    <citation type="submission" date="2018-06" db="EMBL/GenBank/DDBJ databases">
        <title>Thermoflavimicrobium daqus sp. nov., a thermophilic microbe isolated from Moutai-flavour Daqu.</title>
        <authorList>
            <person name="Wang X."/>
            <person name="Zhou H."/>
        </authorList>
    </citation>
    <scope>NUCLEOTIDE SEQUENCE [LARGE SCALE GENOMIC DNA]</scope>
    <source>
        <strain evidence="11 12">FBKL4.011</strain>
    </source>
</reference>
<evidence type="ECO:0000313" key="12">
    <source>
        <dbReference type="Proteomes" id="UP000251213"/>
    </source>
</evidence>
<dbReference type="InterPro" id="IPR014016">
    <property type="entry name" value="UvrD-like_ATP-bd"/>
</dbReference>
<evidence type="ECO:0000256" key="4">
    <source>
        <dbReference type="ARBA" id="ARBA00022840"/>
    </source>
</evidence>
<keyword evidence="5" id="KW-0413">Isomerase</keyword>
<dbReference type="InterPro" id="IPR000212">
    <property type="entry name" value="DNA_helicase_UvrD/REP"/>
</dbReference>
<sequence length="814" mass="97179">MLDQQPKHSLFIFRNHLTDDFIESLLDDYVYNGIKVYLFTMDSLKEYEDWDEWKEAKKRKLFGWWKVPYQTDYQGASVSFIDGKVTNQQIYDYVCHHTDFPSKLYEAEHSPANQHLIISAGAGTGKTTWMIERFLFLKHMGMEDLFFHSAFITFTHQAAIKIRQRIIQRFRDYYEVTYQPIYLKWIDEVKHLHISTLSAFVETLFEKAGIHQPIPVTEKLRSFRKRKKELMFEAIREYTQVSPEAFRPFTKTPRENLVELLLKMNELLECQYLGSLFHVKLHFGNDQVGFAPLAKFVLKYVHQHLETEKKELKQWEIQDVVRYLERMVVMKRLKKKWNLRYLLIDEFQDVSPVQVDFLFRLQLATQCTLTITGDAKQSMYRFHGTEYTSFSALKKRLIQQGESVTTIHFTKNYRNTPRLVQQLNTLVMKWGNQLASFPASIYDQLQSMRPIGNKNKGIVFGPFAMGYAESENQAFRQLLEQLRGTDTAILVRFDYQIQEVIKQCEQLGFFCERSRLGNFYRSLPVREMYILVRFLLFPENPSFAYALHRSSYGVNTLSNDQLIEQFEPDQKVILSLLEKQPDFIYWRQMQELAQRKPIFSILRMIIKDLSPHEVYSQRFLTRMKTIHPNRDIQDFVKEARARRMEYQMGVEKLFYLLRKHFSKSAATLYGMERVLRKYMETDDQEMLDPLSTEYTGHRFHVMTIQQAKENEFDHVILPYTYDPLVSDSRTVVFLHKENEEWRLNYRFLLSSLLVRNTYFMEREPQEMKEILGEEARLLYIALTRVRKQVFVHAIEENKRSNLPNTWMDLLKMGE</sequence>
<evidence type="ECO:0000256" key="3">
    <source>
        <dbReference type="ARBA" id="ARBA00022806"/>
    </source>
</evidence>
<dbReference type="InterPro" id="IPR014017">
    <property type="entry name" value="DNA_helicase_UvrD-like_C"/>
</dbReference>
<dbReference type="Gene3D" id="1.10.486.10">
    <property type="entry name" value="PCRA, domain 4"/>
    <property type="match status" value="1"/>
</dbReference>
<evidence type="ECO:0000256" key="9">
    <source>
        <dbReference type="PROSITE-ProRule" id="PRU00560"/>
    </source>
</evidence>
<comment type="caution">
    <text evidence="11">The sequence shown here is derived from an EMBL/GenBank/DDBJ whole genome shotgun (WGS) entry which is preliminary data.</text>
</comment>
<dbReference type="Pfam" id="PF00580">
    <property type="entry name" value="UvrD-helicase"/>
    <property type="match status" value="1"/>
</dbReference>
<protein>
    <recommendedName>
        <fullName evidence="7">DNA 3'-5' helicase</fullName>
        <ecNumber evidence="7">5.6.2.4</ecNumber>
    </recommendedName>
</protein>
<dbReference type="Proteomes" id="UP000251213">
    <property type="component" value="Unassembled WGS sequence"/>
</dbReference>
<dbReference type="Pfam" id="PF13361">
    <property type="entry name" value="UvrD_C"/>
    <property type="match status" value="1"/>
</dbReference>
<evidence type="ECO:0000256" key="8">
    <source>
        <dbReference type="ARBA" id="ARBA00048988"/>
    </source>
</evidence>
<dbReference type="PANTHER" id="PTHR11070">
    <property type="entry name" value="UVRD / RECB / PCRA DNA HELICASE FAMILY MEMBER"/>
    <property type="match status" value="1"/>
</dbReference>
<dbReference type="GO" id="GO:0000725">
    <property type="term" value="P:recombinational repair"/>
    <property type="evidence" value="ECO:0007669"/>
    <property type="project" value="TreeGrafter"/>
</dbReference>
<organism evidence="11 12">
    <name type="scientific">Thermoflavimicrobium daqui</name>
    <dbReference type="NCBI Taxonomy" id="2137476"/>
    <lineage>
        <taxon>Bacteria</taxon>
        <taxon>Bacillati</taxon>
        <taxon>Bacillota</taxon>
        <taxon>Bacilli</taxon>
        <taxon>Bacillales</taxon>
        <taxon>Thermoactinomycetaceae</taxon>
        <taxon>Thermoflavimicrobium</taxon>
    </lineage>
</organism>
<keyword evidence="2 9" id="KW-0378">Hydrolase</keyword>
<dbReference type="PROSITE" id="PS51198">
    <property type="entry name" value="UVRD_HELICASE_ATP_BIND"/>
    <property type="match status" value="1"/>
</dbReference>
<dbReference type="SUPFAM" id="SSF52540">
    <property type="entry name" value="P-loop containing nucleoside triphosphate hydrolases"/>
    <property type="match status" value="1"/>
</dbReference>
<dbReference type="GO" id="GO:0016887">
    <property type="term" value="F:ATP hydrolysis activity"/>
    <property type="evidence" value="ECO:0007669"/>
    <property type="project" value="RHEA"/>
</dbReference>
<evidence type="ECO:0000256" key="6">
    <source>
        <dbReference type="ARBA" id="ARBA00034617"/>
    </source>
</evidence>
<keyword evidence="3 9" id="KW-0347">Helicase</keyword>
<feature type="domain" description="UvrD-like helicase ATP-binding" evidence="10">
    <location>
        <begin position="99"/>
        <end position="416"/>
    </location>
</feature>
<dbReference type="PANTHER" id="PTHR11070:SF2">
    <property type="entry name" value="ATP-DEPENDENT DNA HELICASE SRS2"/>
    <property type="match status" value="1"/>
</dbReference>
<dbReference type="EC" id="5.6.2.4" evidence="7"/>
<accession>A0A364K9A5</accession>
<keyword evidence="12" id="KW-1185">Reference proteome</keyword>
<evidence type="ECO:0000256" key="7">
    <source>
        <dbReference type="ARBA" id="ARBA00034808"/>
    </source>
</evidence>
<keyword evidence="1 9" id="KW-0547">Nucleotide-binding</keyword>
<feature type="binding site" evidence="9">
    <location>
        <begin position="120"/>
        <end position="127"/>
    </location>
    <ligand>
        <name>ATP</name>
        <dbReference type="ChEBI" id="CHEBI:30616"/>
    </ligand>
</feature>
<comment type="catalytic activity">
    <reaction evidence="8">
        <text>ATP + H2O = ADP + phosphate + H(+)</text>
        <dbReference type="Rhea" id="RHEA:13065"/>
        <dbReference type="ChEBI" id="CHEBI:15377"/>
        <dbReference type="ChEBI" id="CHEBI:15378"/>
        <dbReference type="ChEBI" id="CHEBI:30616"/>
        <dbReference type="ChEBI" id="CHEBI:43474"/>
        <dbReference type="ChEBI" id="CHEBI:456216"/>
        <dbReference type="EC" id="5.6.2.4"/>
    </reaction>
</comment>
<dbReference type="GO" id="GO:0043138">
    <property type="term" value="F:3'-5' DNA helicase activity"/>
    <property type="evidence" value="ECO:0007669"/>
    <property type="project" value="UniProtKB-EC"/>
</dbReference>
<evidence type="ECO:0000256" key="1">
    <source>
        <dbReference type="ARBA" id="ARBA00022741"/>
    </source>
</evidence>
<dbReference type="Gene3D" id="3.40.50.300">
    <property type="entry name" value="P-loop containing nucleotide triphosphate hydrolases"/>
    <property type="match status" value="2"/>
</dbReference>
<evidence type="ECO:0000259" key="10">
    <source>
        <dbReference type="PROSITE" id="PS51198"/>
    </source>
</evidence>
<dbReference type="OrthoDB" id="9810135at2"/>
<reference evidence="11 12" key="2">
    <citation type="submission" date="2018-06" db="EMBL/GenBank/DDBJ databases">
        <authorList>
            <person name="Zhirakovskaya E."/>
        </authorList>
    </citation>
    <scope>NUCLEOTIDE SEQUENCE [LARGE SCALE GENOMIC DNA]</scope>
    <source>
        <strain evidence="11 12">FBKL4.011</strain>
    </source>
</reference>
<comment type="catalytic activity">
    <reaction evidence="6">
        <text>Couples ATP hydrolysis with the unwinding of duplex DNA by translocating in the 3'-5' direction.</text>
        <dbReference type="EC" id="5.6.2.4"/>
    </reaction>
</comment>
<dbReference type="InterPro" id="IPR027417">
    <property type="entry name" value="P-loop_NTPase"/>
</dbReference>
<evidence type="ECO:0000313" key="11">
    <source>
        <dbReference type="EMBL" id="RAL26877.1"/>
    </source>
</evidence>
<keyword evidence="4 9" id="KW-0067">ATP-binding</keyword>